<dbReference type="Proteomes" id="UP001151760">
    <property type="component" value="Unassembled WGS sequence"/>
</dbReference>
<gene>
    <name evidence="1" type="ORF">Tco_1003863</name>
</gene>
<reference evidence="1" key="2">
    <citation type="submission" date="2022-01" db="EMBL/GenBank/DDBJ databases">
        <authorList>
            <person name="Yamashiro T."/>
            <person name="Shiraishi A."/>
            <person name="Satake H."/>
            <person name="Nakayama K."/>
        </authorList>
    </citation>
    <scope>NUCLEOTIDE SEQUENCE</scope>
</reference>
<dbReference type="EMBL" id="BQNB010017190">
    <property type="protein sequence ID" value="GJT60330.1"/>
    <property type="molecule type" value="Genomic_DNA"/>
</dbReference>
<proteinExistence type="predicted"/>
<evidence type="ECO:0000313" key="1">
    <source>
        <dbReference type="EMBL" id="GJT60330.1"/>
    </source>
</evidence>
<evidence type="ECO:0000313" key="2">
    <source>
        <dbReference type="Proteomes" id="UP001151760"/>
    </source>
</evidence>
<accession>A0ABQ5FBM6</accession>
<sequence>MLPMLFDSEIEFVKAKQDDKAVRNTIKYAEMYRSQRPRGNQRNWNKQKSQQLGSDFVIIKKDCYVCGSLDHLQQVNTARPKAVVNDVRTNWVNVVKASSLWVWRLVKPNISSITLKRYDYVDARGRYKSVMAWVPKKLYQKLEDSEDELKFNGRIFGIKEAFNEET</sequence>
<protein>
    <submittedName>
        <fullName evidence="1">Uncharacterized protein</fullName>
    </submittedName>
</protein>
<keyword evidence="2" id="KW-1185">Reference proteome</keyword>
<reference evidence="1" key="1">
    <citation type="journal article" date="2022" name="Int. J. Mol. Sci.">
        <title>Draft Genome of Tanacetum Coccineum: Genomic Comparison of Closely Related Tanacetum-Family Plants.</title>
        <authorList>
            <person name="Yamashiro T."/>
            <person name="Shiraishi A."/>
            <person name="Nakayama K."/>
            <person name="Satake H."/>
        </authorList>
    </citation>
    <scope>NUCLEOTIDE SEQUENCE</scope>
</reference>
<organism evidence="1 2">
    <name type="scientific">Tanacetum coccineum</name>
    <dbReference type="NCBI Taxonomy" id="301880"/>
    <lineage>
        <taxon>Eukaryota</taxon>
        <taxon>Viridiplantae</taxon>
        <taxon>Streptophyta</taxon>
        <taxon>Embryophyta</taxon>
        <taxon>Tracheophyta</taxon>
        <taxon>Spermatophyta</taxon>
        <taxon>Magnoliopsida</taxon>
        <taxon>eudicotyledons</taxon>
        <taxon>Gunneridae</taxon>
        <taxon>Pentapetalae</taxon>
        <taxon>asterids</taxon>
        <taxon>campanulids</taxon>
        <taxon>Asterales</taxon>
        <taxon>Asteraceae</taxon>
        <taxon>Asteroideae</taxon>
        <taxon>Anthemideae</taxon>
        <taxon>Anthemidinae</taxon>
        <taxon>Tanacetum</taxon>
    </lineage>
</organism>
<name>A0ABQ5FBM6_9ASTR</name>
<comment type="caution">
    <text evidence="1">The sequence shown here is derived from an EMBL/GenBank/DDBJ whole genome shotgun (WGS) entry which is preliminary data.</text>
</comment>